<dbReference type="RefSeq" id="WP_002611197.1">
    <property type="nucleotide sequence ID" value="NZ_BAAACC010000025.1"/>
</dbReference>
<reference evidence="2" key="2">
    <citation type="journal article" date="2022" name="Clin. Infect. Dis.">
        <title>Association between Clostridium innocuum and antibiotic-associated diarrhea in adults and children: A cross-sectional study and comparative genomics analysis.</title>
        <authorList>
            <person name="Cherny K.E."/>
            <person name="Muscat E.B."/>
            <person name="Balaji A."/>
            <person name="Mukherjee J."/>
            <person name="Ozer E.A."/>
            <person name="Angarone M.P."/>
            <person name="Hauser A.R."/>
            <person name="Sichel J.S."/>
            <person name="Amponsah E."/>
            <person name="Kociolek L.K."/>
        </authorList>
    </citation>
    <scope>NUCLEOTIDE SEQUENCE</scope>
    <source>
        <strain evidence="2">NU1-AC-029v</strain>
    </source>
</reference>
<keyword evidence="1" id="KW-0472">Membrane</keyword>
<dbReference type="Proteomes" id="UP000503330">
    <property type="component" value="Chromosome"/>
</dbReference>
<evidence type="ECO:0000313" key="5">
    <source>
        <dbReference type="Proteomes" id="UP001203972"/>
    </source>
</evidence>
<evidence type="ECO:0000313" key="3">
    <source>
        <dbReference type="EMBL" id="QJA03986.1"/>
    </source>
</evidence>
<dbReference type="GeneID" id="61927236"/>
<sequence>MRNLKLMKAELIIGGKEITSIQNAIKNAGKDITSTIKVVAQVLAGIVGAVAGLVLLFMIVKTLFKSHRGDGGAWDEAAQTIAVCIICLAFSAAVFTAFF</sequence>
<evidence type="ECO:0000313" key="2">
    <source>
        <dbReference type="EMBL" id="MCR0234121.1"/>
    </source>
</evidence>
<dbReference type="EMBL" id="CP048838">
    <property type="protein sequence ID" value="QJA03986.1"/>
    <property type="molecule type" value="Genomic_DNA"/>
</dbReference>
<evidence type="ECO:0000313" key="4">
    <source>
        <dbReference type="Proteomes" id="UP000503330"/>
    </source>
</evidence>
<keyword evidence="1" id="KW-0812">Transmembrane</keyword>
<dbReference type="Proteomes" id="UP001203972">
    <property type="component" value="Unassembled WGS sequence"/>
</dbReference>
<name>A0AAP2UPI6_CLOIN</name>
<dbReference type="EMBL" id="JAKTMA010000028">
    <property type="protein sequence ID" value="MCR0234121.1"/>
    <property type="molecule type" value="Genomic_DNA"/>
</dbReference>
<organism evidence="2 5">
    <name type="scientific">Clostridium innocuum</name>
    <dbReference type="NCBI Taxonomy" id="1522"/>
    <lineage>
        <taxon>Bacteria</taxon>
        <taxon>Bacillati</taxon>
        <taxon>Bacillota</taxon>
        <taxon>Clostridia</taxon>
        <taxon>Eubacteriales</taxon>
        <taxon>Clostridiaceae</taxon>
        <taxon>Clostridium</taxon>
    </lineage>
</organism>
<feature type="transmembrane region" description="Helical" evidence="1">
    <location>
        <begin position="80"/>
        <end position="98"/>
    </location>
</feature>
<reference evidence="3 4" key="1">
    <citation type="submission" date="2020-02" db="EMBL/GenBank/DDBJ databases">
        <authorList>
            <person name="Kociolek L.K."/>
            <person name="Ozer E.A."/>
        </authorList>
    </citation>
    <scope>NUCLEOTIDE SEQUENCE [LARGE SCALE GENOMIC DNA]</scope>
    <source>
        <strain evidence="3 4">ATCC 14501</strain>
    </source>
</reference>
<gene>
    <name evidence="3" type="ORF">G4D54_16825</name>
    <name evidence="2" type="ORF">MKC95_15210</name>
</gene>
<keyword evidence="1" id="KW-1133">Transmembrane helix</keyword>
<accession>A0AAP2UPI6</accession>
<protein>
    <submittedName>
        <fullName evidence="2">Uncharacterized protein</fullName>
    </submittedName>
</protein>
<feature type="transmembrane region" description="Helical" evidence="1">
    <location>
        <begin position="38"/>
        <end position="60"/>
    </location>
</feature>
<evidence type="ECO:0000256" key="1">
    <source>
        <dbReference type="SAM" id="Phobius"/>
    </source>
</evidence>
<proteinExistence type="predicted"/>
<dbReference type="AlphaFoldDB" id="A0AAP2UPI6"/>